<sequence length="106" mass="11377">MYDIHIRPAGLHTAADAVRGTSTRLDAHAGHWLDDSLTAASAHSGFASAPALRECADNWQTHMSAVVQQLHTYADQLRQSAHSYDTAEQESVRRLNLAVGDLGGGV</sequence>
<proteinExistence type="predicted"/>
<dbReference type="EMBL" id="BAABIS010000001">
    <property type="protein sequence ID" value="GAA4871952.1"/>
    <property type="molecule type" value="Genomic_DNA"/>
</dbReference>
<evidence type="ECO:0000313" key="2">
    <source>
        <dbReference type="Proteomes" id="UP001501752"/>
    </source>
</evidence>
<accession>A0ABP9E9F3</accession>
<dbReference type="InterPro" id="IPR036689">
    <property type="entry name" value="ESAT-6-like_sf"/>
</dbReference>
<evidence type="ECO:0000313" key="1">
    <source>
        <dbReference type="EMBL" id="GAA4871952.1"/>
    </source>
</evidence>
<gene>
    <name evidence="1" type="ORF">GCM10023235_58660</name>
</gene>
<protein>
    <recommendedName>
        <fullName evidence="3">ESAT-6-like protein</fullName>
    </recommendedName>
</protein>
<dbReference type="SUPFAM" id="SSF140453">
    <property type="entry name" value="EsxAB dimer-like"/>
    <property type="match status" value="1"/>
</dbReference>
<dbReference type="Proteomes" id="UP001501752">
    <property type="component" value="Unassembled WGS sequence"/>
</dbReference>
<reference evidence="2" key="1">
    <citation type="journal article" date="2019" name="Int. J. Syst. Evol. Microbiol.">
        <title>The Global Catalogue of Microorganisms (GCM) 10K type strain sequencing project: providing services to taxonomists for standard genome sequencing and annotation.</title>
        <authorList>
            <consortium name="The Broad Institute Genomics Platform"/>
            <consortium name="The Broad Institute Genome Sequencing Center for Infectious Disease"/>
            <person name="Wu L."/>
            <person name="Ma J."/>
        </authorList>
    </citation>
    <scope>NUCLEOTIDE SEQUENCE [LARGE SCALE GENOMIC DNA]</scope>
    <source>
        <strain evidence="2">JCM 13006</strain>
    </source>
</reference>
<keyword evidence="2" id="KW-1185">Reference proteome</keyword>
<dbReference type="RefSeq" id="WP_345699887.1">
    <property type="nucleotide sequence ID" value="NZ_BAABIS010000001.1"/>
</dbReference>
<comment type="caution">
    <text evidence="1">The sequence shown here is derived from an EMBL/GenBank/DDBJ whole genome shotgun (WGS) entry which is preliminary data.</text>
</comment>
<organism evidence="1 2">
    <name type="scientific">Kitasatospora terrestris</name>
    <dbReference type="NCBI Taxonomy" id="258051"/>
    <lineage>
        <taxon>Bacteria</taxon>
        <taxon>Bacillati</taxon>
        <taxon>Actinomycetota</taxon>
        <taxon>Actinomycetes</taxon>
        <taxon>Kitasatosporales</taxon>
        <taxon>Streptomycetaceae</taxon>
        <taxon>Kitasatospora</taxon>
    </lineage>
</organism>
<dbReference type="Gene3D" id="1.10.287.1060">
    <property type="entry name" value="ESAT-6-like"/>
    <property type="match status" value="1"/>
</dbReference>
<evidence type="ECO:0008006" key="3">
    <source>
        <dbReference type="Google" id="ProtNLM"/>
    </source>
</evidence>
<name>A0ABP9E9F3_9ACTN</name>